<dbReference type="EMBL" id="CADIJO010000008">
    <property type="protein sequence ID" value="CAB3702874.1"/>
    <property type="molecule type" value="Genomic_DNA"/>
</dbReference>
<proteinExistence type="predicted"/>
<name>A0A6S6ZY28_9BURK</name>
<dbReference type="InterPro" id="IPR056078">
    <property type="entry name" value="DUF7661"/>
</dbReference>
<dbReference type="RefSeq" id="WP_025136133.1">
    <property type="nucleotide sequence ID" value="NZ_CADIJO010000008.1"/>
</dbReference>
<dbReference type="Pfam" id="PF24697">
    <property type="entry name" value="DUF7661"/>
    <property type="match status" value="1"/>
</dbReference>
<evidence type="ECO:0000313" key="3">
    <source>
        <dbReference type="Proteomes" id="UP000494111"/>
    </source>
</evidence>
<evidence type="ECO:0000313" key="2">
    <source>
        <dbReference type="EMBL" id="CAB3702874.1"/>
    </source>
</evidence>
<feature type="domain" description="DUF7661" evidence="1">
    <location>
        <begin position="1"/>
        <end position="64"/>
    </location>
</feature>
<organism evidence="2 3">
    <name type="scientific">Achromobacter deleyi</name>
    <dbReference type="NCBI Taxonomy" id="1353891"/>
    <lineage>
        <taxon>Bacteria</taxon>
        <taxon>Pseudomonadati</taxon>
        <taxon>Pseudomonadota</taxon>
        <taxon>Betaproteobacteria</taxon>
        <taxon>Burkholderiales</taxon>
        <taxon>Alcaligenaceae</taxon>
        <taxon>Achromobacter</taxon>
    </lineage>
</organism>
<reference evidence="2 3" key="1">
    <citation type="submission" date="2020-04" db="EMBL/GenBank/DDBJ databases">
        <authorList>
            <person name="De Canck E."/>
        </authorList>
    </citation>
    <scope>NUCLEOTIDE SEQUENCE [LARGE SCALE GENOMIC DNA]</scope>
    <source>
        <strain evidence="2 3">LMG 3458</strain>
    </source>
</reference>
<evidence type="ECO:0000259" key="1">
    <source>
        <dbReference type="Pfam" id="PF24697"/>
    </source>
</evidence>
<protein>
    <recommendedName>
        <fullName evidence="1">DUF7661 domain-containing protein</fullName>
    </recommendedName>
</protein>
<dbReference type="Proteomes" id="UP000494111">
    <property type="component" value="Unassembled WGS sequence"/>
</dbReference>
<sequence length="68" mass="7889">MKFDIYRRFQLVILREDDQWVVYDAQPGKRVRNNLVIPADVAADELPAYLDDIYHELARPGDTVTPVS</sequence>
<gene>
    <name evidence="2" type="ORF">LMG3458_02754</name>
</gene>
<dbReference type="AlphaFoldDB" id="A0A6S6ZY28"/>
<accession>A0A6S6ZY28</accession>